<sequence length="118" mass="13387">MDNVVRPSRTEIIGALNDRCRQGLDRRARIVMTRACLATFAEAAVATVVAQIEIMAALRAHTFDSEDRERHRGEFELRGHTVYFAIDYYDLALEYGSEDPADAAVTRRVLTIMVREDL</sequence>
<gene>
    <name evidence="1" type="ORF">KZ820_18290</name>
</gene>
<dbReference type="InterPro" id="IPR022243">
    <property type="entry name" value="DUF3768"/>
</dbReference>
<dbReference type="EMBL" id="JAHXZN010000009">
    <property type="protein sequence ID" value="MBW6532696.1"/>
    <property type="molecule type" value="Genomic_DNA"/>
</dbReference>
<comment type="caution">
    <text evidence="1">The sequence shown here is derived from an EMBL/GenBank/DDBJ whole genome shotgun (WGS) entry which is preliminary data.</text>
</comment>
<keyword evidence="2" id="KW-1185">Reference proteome</keyword>
<dbReference type="Pfam" id="PF12599">
    <property type="entry name" value="DUF3768"/>
    <property type="match status" value="1"/>
</dbReference>
<evidence type="ECO:0000313" key="2">
    <source>
        <dbReference type="Proteomes" id="UP000759103"/>
    </source>
</evidence>
<organism evidence="1 2">
    <name type="scientific">Sphingomonas citri</name>
    <dbReference type="NCBI Taxonomy" id="2862499"/>
    <lineage>
        <taxon>Bacteria</taxon>
        <taxon>Pseudomonadati</taxon>
        <taxon>Pseudomonadota</taxon>
        <taxon>Alphaproteobacteria</taxon>
        <taxon>Sphingomonadales</taxon>
        <taxon>Sphingomonadaceae</taxon>
        <taxon>Sphingomonas</taxon>
    </lineage>
</organism>
<reference evidence="1 2" key="1">
    <citation type="submission" date="2021-07" db="EMBL/GenBank/DDBJ databases">
        <title>Sphingomonas sp.</title>
        <authorList>
            <person name="Feng G."/>
            <person name="Li J."/>
            <person name="Pan M."/>
        </authorList>
    </citation>
    <scope>NUCLEOTIDE SEQUENCE [LARGE SCALE GENOMIC DNA]</scope>
    <source>
        <strain evidence="1 2">RRHST34</strain>
    </source>
</reference>
<protein>
    <submittedName>
        <fullName evidence="1">DUF3768 domain-containing protein</fullName>
    </submittedName>
</protein>
<dbReference type="Proteomes" id="UP000759103">
    <property type="component" value="Unassembled WGS sequence"/>
</dbReference>
<accession>A0ABS7BSY1</accession>
<proteinExistence type="predicted"/>
<dbReference type="RefSeq" id="WP_219750285.1">
    <property type="nucleotide sequence ID" value="NZ_JAHXZN010000009.1"/>
</dbReference>
<evidence type="ECO:0000313" key="1">
    <source>
        <dbReference type="EMBL" id="MBW6532696.1"/>
    </source>
</evidence>
<name>A0ABS7BSY1_9SPHN</name>